<evidence type="ECO:0000313" key="7">
    <source>
        <dbReference type="EMBL" id="TPR07229.1"/>
    </source>
</evidence>
<dbReference type="Pfam" id="PF01048">
    <property type="entry name" value="PNP_UDP_1"/>
    <property type="match status" value="1"/>
</dbReference>
<sequence length="1317" mass="147655">MSSGQDGFSGDNKFATNKALTSSVDDNPRATKLEHNSYTVGWICALPKEQTAYGTNSASAVATRMVGTFPSIKVGLLVGIGGGILPKVRLGDVVVGTPVDQCSGVVQWDLGKAEAEGGFKRTGVLNNPPTALLTALTKLETMHEMSGPKIYQYLDDMGQRWPKLMPKYTRCDSLVDPLFDSDNCARESQHGEGHVHYGLIASGNQVIKDAQFRDSLNKSLGGNVLCVEMEAAGLMNNFPCVVIRGICDYADSQKTKAWQEYAAAVAAAYAKELLEYVQSSDVDGERPMKDMLDDVLKSVSRTETNVETMKSKFDRKEELEVLEWLTPIDYGPQHSDFLKRRQSGTAQWFLDSTIYQTWISSNKQTLFCPGIPGAGKTILTAAVIDDITARFLNDKSVGIAYVYCDFRRQNEQSAEDLITSLLKQLSQCRPSLPDIVRSLYDRHRHRRTRPELDEISTTLRSVGAMYSRVFIIIDALDECQTSNDCRTRFITESLNFQATCGGNILATSRFIPQITEKFKKCMTLEIRAHDQDVQKYLRSRILQSESRLLASHSEGIQTEITKAVDGMFLLAQLHFDAVKSKKTTKRVREALKSLSKGSEAYNDAYEDVMQRIEGQDIDSRKLAYDALSWINCVMRPLNTLELRHALAVEAETEFDRENIPFLDDIVSVYAGLVTVDEESDVIRLVHYTAQEFFQRTWTRWFSNAHHGIATACVTYLSFDPFTTGPCSTDMDFEARLDAYPLFSYAARNWGHHVRAQEMEISLIVALLEDTPRLNAWVQGLFARKEFSTHWNYSQQVPKLFTGLHLASYFGLENVVLYMIQQGKQSEVIDSFGRLPLTWAAFNGYVGVVQHLLERSINSDSADNDGRTPLAWAACNDHERVVKLLVEKGLGLGSRDTFGRTPLSLAASNGCVGVVKLLVEIGSDLNSRDADDRTPLSWAAYKGHTTIVQLLLEGGVDPDSKDVDGRSPISWAAYNGCEAVVQILLVHCADPDSKDETGRTPLSWAAENGHERVVKLLLKKGVEVTSIDQTGRTPLDWASYYGHKTVVELLLSRIPHRHPNALSATGRAAVKQGDCENNEPRNSGSYAHTPGATCSDGHEVRGQDQQKQPLREPSLESAGTFTTNGDSQRWPLSPEIASPHTVPSLHSKWYCRLCPEKDRLYTERELRRHIRYTHAVQFHYYCTDPHCPDAIARNPIANRFDHVRHHYTTKHGRWASKQEIYQSEQEEPHPRFCLICDTSVRSWREFYDCVTRHCQGPRSSTVSDEQSAAGSPKTESIKDEPGRSLTAPKLSHDEHALQDLQMQLMLLEQQKRRLSKET</sequence>
<dbReference type="InterPro" id="IPR056884">
    <property type="entry name" value="NPHP3-like_N"/>
</dbReference>
<dbReference type="InterPro" id="IPR035994">
    <property type="entry name" value="Nucleoside_phosphorylase_sf"/>
</dbReference>
<evidence type="ECO:0000256" key="2">
    <source>
        <dbReference type="PROSITE-ProRule" id="PRU00023"/>
    </source>
</evidence>
<feature type="compositionally biased region" description="Polar residues" evidence="3">
    <location>
        <begin position="1256"/>
        <end position="1268"/>
    </location>
</feature>
<feature type="region of interest" description="Disordered" evidence="3">
    <location>
        <begin position="1254"/>
        <end position="1291"/>
    </location>
</feature>
<protein>
    <submittedName>
        <fullName evidence="7">Uncharacterized protein</fullName>
    </submittedName>
</protein>
<feature type="repeat" description="ANK" evidence="2">
    <location>
        <begin position="864"/>
        <end position="896"/>
    </location>
</feature>
<dbReference type="InterPro" id="IPR054471">
    <property type="entry name" value="GPIID_WHD"/>
</dbReference>
<dbReference type="VEuPathDB" id="FungiDB:ASPNIDRAFT2_124692"/>
<feature type="region of interest" description="Disordered" evidence="3">
    <location>
        <begin position="1061"/>
        <end position="1141"/>
    </location>
</feature>
<dbReference type="Proteomes" id="UP000197666">
    <property type="component" value="Unassembled WGS sequence"/>
</dbReference>
<dbReference type="PROSITE" id="PS50088">
    <property type="entry name" value="ANK_REPEAT"/>
    <property type="match status" value="7"/>
</dbReference>
<evidence type="ECO:0000256" key="1">
    <source>
        <dbReference type="ARBA" id="ARBA00022737"/>
    </source>
</evidence>
<dbReference type="PROSITE" id="PS50297">
    <property type="entry name" value="ANK_REP_REGION"/>
    <property type="match status" value="6"/>
</dbReference>
<dbReference type="SMART" id="SM00248">
    <property type="entry name" value="ANK"/>
    <property type="match status" value="8"/>
</dbReference>
<dbReference type="InterPro" id="IPR000845">
    <property type="entry name" value="Nucleoside_phosphorylase_d"/>
</dbReference>
<feature type="repeat" description="ANK" evidence="2">
    <location>
        <begin position="831"/>
        <end position="863"/>
    </location>
</feature>
<dbReference type="SUPFAM" id="SSF53167">
    <property type="entry name" value="Purine and uridine phosphorylases"/>
    <property type="match status" value="1"/>
</dbReference>
<keyword evidence="2" id="KW-0040">ANK repeat</keyword>
<dbReference type="InterPro" id="IPR027417">
    <property type="entry name" value="P-loop_NTPase"/>
</dbReference>
<feature type="repeat" description="ANK" evidence="2">
    <location>
        <begin position="897"/>
        <end position="929"/>
    </location>
</feature>
<dbReference type="VEuPathDB" id="FungiDB:M747DRAFT_369733"/>
<evidence type="ECO:0000259" key="4">
    <source>
        <dbReference type="Pfam" id="PF01048"/>
    </source>
</evidence>
<evidence type="ECO:0000313" key="8">
    <source>
        <dbReference type="Proteomes" id="UP000197666"/>
    </source>
</evidence>
<dbReference type="EMBL" id="NKJJ02000005">
    <property type="protein sequence ID" value="TPR07229.1"/>
    <property type="molecule type" value="Genomic_DNA"/>
</dbReference>
<accession>A0A505I8H6</accession>
<evidence type="ECO:0000259" key="6">
    <source>
        <dbReference type="Pfam" id="PF24883"/>
    </source>
</evidence>
<dbReference type="Gene3D" id="1.25.40.20">
    <property type="entry name" value="Ankyrin repeat-containing domain"/>
    <property type="match status" value="1"/>
</dbReference>
<feature type="compositionally biased region" description="Basic and acidic residues" evidence="3">
    <location>
        <begin position="1095"/>
        <end position="1113"/>
    </location>
</feature>
<evidence type="ECO:0000259" key="5">
    <source>
        <dbReference type="Pfam" id="PF22939"/>
    </source>
</evidence>
<dbReference type="VEuPathDB" id="FungiDB:ASPNIDRAFT2_182447"/>
<name>A0A505I8H6_ASPNG</name>
<dbReference type="Pfam" id="PF22939">
    <property type="entry name" value="WHD_GPIID"/>
    <property type="match status" value="1"/>
</dbReference>
<dbReference type="PANTHER" id="PTHR10039:SF15">
    <property type="entry name" value="NACHT DOMAIN-CONTAINING PROTEIN"/>
    <property type="match status" value="1"/>
</dbReference>
<gene>
    <name evidence="7" type="ORF">CAN33_0026530</name>
</gene>
<proteinExistence type="predicted"/>
<evidence type="ECO:0000256" key="3">
    <source>
        <dbReference type="SAM" id="MobiDB-lite"/>
    </source>
</evidence>
<dbReference type="GO" id="GO:0003824">
    <property type="term" value="F:catalytic activity"/>
    <property type="evidence" value="ECO:0007669"/>
    <property type="project" value="InterPro"/>
</dbReference>
<dbReference type="VEuPathDB" id="FungiDB:ATCC64974_1820"/>
<dbReference type="InterPro" id="IPR036770">
    <property type="entry name" value="Ankyrin_rpt-contain_sf"/>
</dbReference>
<comment type="caution">
    <text evidence="7">The sequence shown here is derived from an EMBL/GenBank/DDBJ whole genome shotgun (WGS) entry which is preliminary data.</text>
</comment>
<feature type="domain" description="GPI inositol-deacylase winged helix" evidence="5">
    <location>
        <begin position="617"/>
        <end position="693"/>
    </location>
</feature>
<feature type="repeat" description="ANK" evidence="2">
    <location>
        <begin position="963"/>
        <end position="995"/>
    </location>
</feature>
<feature type="compositionally biased region" description="Polar residues" evidence="3">
    <location>
        <begin position="1116"/>
        <end position="1126"/>
    </location>
</feature>
<feature type="domain" description="Nucleoside phosphorylase" evidence="4">
    <location>
        <begin position="53"/>
        <end position="274"/>
    </location>
</feature>
<feature type="repeat" description="ANK" evidence="2">
    <location>
        <begin position="996"/>
        <end position="1028"/>
    </location>
</feature>
<feature type="repeat" description="ANK" evidence="2">
    <location>
        <begin position="1029"/>
        <end position="1052"/>
    </location>
</feature>
<feature type="repeat" description="ANK" evidence="2">
    <location>
        <begin position="930"/>
        <end position="962"/>
    </location>
</feature>
<dbReference type="VEuPathDB" id="FungiDB:An16g01440"/>
<dbReference type="Pfam" id="PF12796">
    <property type="entry name" value="Ank_2"/>
    <property type="match status" value="3"/>
</dbReference>
<dbReference type="VEuPathDB" id="FungiDB:An15g06750"/>
<keyword evidence="1" id="KW-0677">Repeat</keyword>
<dbReference type="PANTHER" id="PTHR10039">
    <property type="entry name" value="AMELOGENIN"/>
    <property type="match status" value="1"/>
</dbReference>
<dbReference type="InterPro" id="IPR002110">
    <property type="entry name" value="Ankyrin_rpt"/>
</dbReference>
<dbReference type="VEuPathDB" id="FungiDB:ASPNIDRAFT2_143465"/>
<feature type="domain" description="Nephrocystin 3-like N-terminal" evidence="6">
    <location>
        <begin position="344"/>
        <end position="509"/>
    </location>
</feature>
<organism evidence="7 8">
    <name type="scientific">Aspergillus niger</name>
    <dbReference type="NCBI Taxonomy" id="5061"/>
    <lineage>
        <taxon>Eukaryota</taxon>
        <taxon>Fungi</taxon>
        <taxon>Dikarya</taxon>
        <taxon>Ascomycota</taxon>
        <taxon>Pezizomycotina</taxon>
        <taxon>Eurotiomycetes</taxon>
        <taxon>Eurotiomycetidae</taxon>
        <taxon>Eurotiales</taxon>
        <taxon>Aspergillaceae</taxon>
        <taxon>Aspergillus</taxon>
        <taxon>Aspergillus subgen. Circumdati</taxon>
    </lineage>
</organism>
<dbReference type="SUPFAM" id="SSF52540">
    <property type="entry name" value="P-loop containing nucleoside triphosphate hydrolases"/>
    <property type="match status" value="1"/>
</dbReference>
<dbReference type="Gene3D" id="3.40.50.300">
    <property type="entry name" value="P-loop containing nucleotide triphosphate hydrolases"/>
    <property type="match status" value="1"/>
</dbReference>
<reference evidence="8" key="1">
    <citation type="submission" date="2018-10" db="EMBL/GenBank/DDBJ databases">
        <title>FDA dAtabase for Regulatory Grade micrObial Sequences (FDA-ARGOS): Supporting development and validation of Infectious Disease Dx tests.</title>
        <authorList>
            <person name="Kerrigan L."/>
            <person name="Tallon L."/>
            <person name="Sadzewicz L."/>
            <person name="Sengamalay N."/>
            <person name="Ott S."/>
            <person name="Godinez A."/>
            <person name="Nagaraj S."/>
            <person name="Vavikolanu K."/>
            <person name="Nadendla S."/>
            <person name="George J."/>
            <person name="Sichtig H."/>
        </authorList>
    </citation>
    <scope>NUCLEOTIDE SEQUENCE [LARGE SCALE GENOMIC DNA]</scope>
    <source>
        <strain evidence="8">FDAARGOS_311</strain>
    </source>
</reference>
<dbReference type="GO" id="GO:0009116">
    <property type="term" value="P:nucleoside metabolic process"/>
    <property type="evidence" value="ECO:0007669"/>
    <property type="project" value="InterPro"/>
</dbReference>
<dbReference type="Gene3D" id="3.40.50.1580">
    <property type="entry name" value="Nucleoside phosphorylase domain"/>
    <property type="match status" value="1"/>
</dbReference>
<dbReference type="Pfam" id="PF24883">
    <property type="entry name" value="NPHP3_N"/>
    <property type="match status" value="1"/>
</dbReference>
<dbReference type="SUPFAM" id="SSF48403">
    <property type="entry name" value="Ankyrin repeat"/>
    <property type="match status" value="1"/>
</dbReference>